<keyword evidence="2" id="KW-1185">Reference proteome</keyword>
<dbReference type="AlphaFoldDB" id="A0A2P5BYD2"/>
<proteinExistence type="predicted"/>
<gene>
    <name evidence="1" type="ORF">PanWU01x14_199310</name>
</gene>
<evidence type="ECO:0000313" key="1">
    <source>
        <dbReference type="EMBL" id="PON53769.1"/>
    </source>
</evidence>
<dbReference type="Proteomes" id="UP000237105">
    <property type="component" value="Unassembled WGS sequence"/>
</dbReference>
<dbReference type="EMBL" id="JXTB01000202">
    <property type="protein sequence ID" value="PON53769.1"/>
    <property type="molecule type" value="Genomic_DNA"/>
</dbReference>
<accession>A0A2P5BYD2</accession>
<sequence>MTGGSFMDEFVYSNPNLVQSGNVAVNEEVFNSFLARVAHWADVRDGEAVLNQLVVVNQESAKRVVACGIFRIKEVIMGSKRLDNFWTFYSPDGNLKSAVVVSLGREEPFSCDQNICPQIVDRFRN</sequence>
<organism evidence="1 2">
    <name type="scientific">Parasponia andersonii</name>
    <name type="common">Sponia andersonii</name>
    <dbReference type="NCBI Taxonomy" id="3476"/>
    <lineage>
        <taxon>Eukaryota</taxon>
        <taxon>Viridiplantae</taxon>
        <taxon>Streptophyta</taxon>
        <taxon>Embryophyta</taxon>
        <taxon>Tracheophyta</taxon>
        <taxon>Spermatophyta</taxon>
        <taxon>Magnoliopsida</taxon>
        <taxon>eudicotyledons</taxon>
        <taxon>Gunneridae</taxon>
        <taxon>Pentapetalae</taxon>
        <taxon>rosids</taxon>
        <taxon>fabids</taxon>
        <taxon>Rosales</taxon>
        <taxon>Cannabaceae</taxon>
        <taxon>Parasponia</taxon>
    </lineage>
</organism>
<name>A0A2P5BYD2_PARAD</name>
<comment type="caution">
    <text evidence="1">The sequence shown here is derived from an EMBL/GenBank/DDBJ whole genome shotgun (WGS) entry which is preliminary data.</text>
</comment>
<reference evidence="2" key="1">
    <citation type="submission" date="2016-06" db="EMBL/GenBank/DDBJ databases">
        <title>Parallel loss of symbiosis genes in relatives of nitrogen-fixing non-legume Parasponia.</title>
        <authorList>
            <person name="Van Velzen R."/>
            <person name="Holmer R."/>
            <person name="Bu F."/>
            <person name="Rutten L."/>
            <person name="Van Zeijl A."/>
            <person name="Liu W."/>
            <person name="Santuari L."/>
            <person name="Cao Q."/>
            <person name="Sharma T."/>
            <person name="Shen D."/>
            <person name="Roswanjaya Y."/>
            <person name="Wardhani T."/>
            <person name="Kalhor M.S."/>
            <person name="Jansen J."/>
            <person name="Van den Hoogen J."/>
            <person name="Gungor B."/>
            <person name="Hartog M."/>
            <person name="Hontelez J."/>
            <person name="Verver J."/>
            <person name="Yang W.-C."/>
            <person name="Schijlen E."/>
            <person name="Repin R."/>
            <person name="Schilthuizen M."/>
            <person name="Schranz E."/>
            <person name="Heidstra R."/>
            <person name="Miyata K."/>
            <person name="Fedorova E."/>
            <person name="Kohlen W."/>
            <person name="Bisseling T."/>
            <person name="Smit S."/>
            <person name="Geurts R."/>
        </authorList>
    </citation>
    <scope>NUCLEOTIDE SEQUENCE [LARGE SCALE GENOMIC DNA]</scope>
    <source>
        <strain evidence="2">cv. WU1-14</strain>
    </source>
</reference>
<evidence type="ECO:0000313" key="2">
    <source>
        <dbReference type="Proteomes" id="UP000237105"/>
    </source>
</evidence>
<protein>
    <submittedName>
        <fullName evidence="1">Uncharacterized protein</fullName>
    </submittedName>
</protein>